<protein>
    <recommendedName>
        <fullName evidence="4">UrcA family protein</fullName>
    </recommendedName>
</protein>
<comment type="caution">
    <text evidence="2">The sequence shown here is derived from an EMBL/GenBank/DDBJ whole genome shotgun (WGS) entry which is preliminary data.</text>
</comment>
<name>A0ABT9EHY8_9SPHN</name>
<feature type="signal peptide" evidence="1">
    <location>
        <begin position="1"/>
        <end position="18"/>
    </location>
</feature>
<keyword evidence="1" id="KW-0732">Signal</keyword>
<evidence type="ECO:0008006" key="4">
    <source>
        <dbReference type="Google" id="ProtNLM"/>
    </source>
</evidence>
<evidence type="ECO:0000313" key="2">
    <source>
        <dbReference type="EMBL" id="MDP1026428.1"/>
    </source>
</evidence>
<feature type="chain" id="PRO_5045449116" description="UrcA family protein" evidence="1">
    <location>
        <begin position="19"/>
        <end position="151"/>
    </location>
</feature>
<proteinExistence type="predicted"/>
<organism evidence="2 3">
    <name type="scientific">Sphingomonas aurea</name>
    <dbReference type="NCBI Taxonomy" id="3063994"/>
    <lineage>
        <taxon>Bacteria</taxon>
        <taxon>Pseudomonadati</taxon>
        <taxon>Pseudomonadota</taxon>
        <taxon>Alphaproteobacteria</taxon>
        <taxon>Sphingomonadales</taxon>
        <taxon>Sphingomonadaceae</taxon>
        <taxon>Sphingomonas</taxon>
    </lineage>
</organism>
<dbReference type="EMBL" id="JAUUDS010000001">
    <property type="protein sequence ID" value="MDP1026428.1"/>
    <property type="molecule type" value="Genomic_DNA"/>
</dbReference>
<keyword evidence="3" id="KW-1185">Reference proteome</keyword>
<sequence length="151" mass="16308">MTMSLLLAAGLMLGAAAAAQVPPVDHVVRVDHDSGPVDARYNGNVAMTYRQVGATAPGGRPSTLRCLWSADMVVDRQARAISGSTLARSFSRQAVMNGSRHGWCDAHRAAIDQEVAARRDDLHGHVRAMAAEDHEILRHEIDRLHTPVRTG</sequence>
<gene>
    <name evidence="2" type="ORF">Q5H91_04325</name>
</gene>
<evidence type="ECO:0000313" key="3">
    <source>
        <dbReference type="Proteomes" id="UP001230685"/>
    </source>
</evidence>
<dbReference type="Proteomes" id="UP001230685">
    <property type="component" value="Unassembled WGS sequence"/>
</dbReference>
<dbReference type="RefSeq" id="WP_305171988.1">
    <property type="nucleotide sequence ID" value="NZ_JAUUDS010000001.1"/>
</dbReference>
<reference evidence="2 3" key="1">
    <citation type="submission" date="2023-07" db="EMBL/GenBank/DDBJ databases">
        <authorList>
            <person name="Kim M.K."/>
        </authorList>
    </citation>
    <scope>NUCLEOTIDE SEQUENCE [LARGE SCALE GENOMIC DNA]</scope>
    <source>
        <strain evidence="2 3">KR1UV-12</strain>
    </source>
</reference>
<accession>A0ABT9EHY8</accession>
<evidence type="ECO:0000256" key="1">
    <source>
        <dbReference type="SAM" id="SignalP"/>
    </source>
</evidence>